<organism evidence="2 3">
    <name type="scientific">Hominenteromicrobium mulieris</name>
    <dbReference type="NCBI Taxonomy" id="2885357"/>
    <lineage>
        <taxon>Bacteria</taxon>
        <taxon>Bacillati</taxon>
        <taxon>Bacillota</taxon>
        <taxon>Clostridia</taxon>
        <taxon>Eubacteriales</taxon>
        <taxon>Oscillospiraceae</taxon>
        <taxon>Hominenteromicrobium</taxon>
    </lineage>
</organism>
<name>A0AAE3AG06_9FIRM</name>
<dbReference type="Proteomes" id="UP001199424">
    <property type="component" value="Unassembled WGS sequence"/>
</dbReference>
<accession>A0AAE3AG06</accession>
<evidence type="ECO:0000313" key="3">
    <source>
        <dbReference type="Proteomes" id="UP001199424"/>
    </source>
</evidence>
<gene>
    <name evidence="2" type="ORF">LKD31_03505</name>
</gene>
<evidence type="ECO:0000313" key="2">
    <source>
        <dbReference type="EMBL" id="MCC2136080.1"/>
    </source>
</evidence>
<keyword evidence="1" id="KW-1133">Transmembrane helix</keyword>
<comment type="caution">
    <text evidence="2">The sequence shown here is derived from an EMBL/GenBank/DDBJ whole genome shotgun (WGS) entry which is preliminary data.</text>
</comment>
<dbReference type="AlphaFoldDB" id="A0AAE3AG06"/>
<sequence length="86" mass="9123">MTAVLYVLKAAIWIWRLDAMYKQSMNVVKGVGLGIAAGAAVAAVSSAMMNGGKKSAKARTKEMRRSTAKAVHTVGQLIDGVENMLK</sequence>
<dbReference type="EMBL" id="JAJEQC010000002">
    <property type="protein sequence ID" value="MCC2136080.1"/>
    <property type="molecule type" value="Genomic_DNA"/>
</dbReference>
<keyword evidence="1" id="KW-0472">Membrane</keyword>
<protein>
    <submittedName>
        <fullName evidence="2">Uncharacterized protein</fullName>
    </submittedName>
</protein>
<evidence type="ECO:0000256" key="1">
    <source>
        <dbReference type="SAM" id="Phobius"/>
    </source>
</evidence>
<dbReference type="RefSeq" id="WP_308448647.1">
    <property type="nucleotide sequence ID" value="NZ_JAJEQC010000002.1"/>
</dbReference>
<keyword evidence="3" id="KW-1185">Reference proteome</keyword>
<feature type="transmembrane region" description="Helical" evidence="1">
    <location>
        <begin position="30"/>
        <end position="49"/>
    </location>
</feature>
<reference evidence="2" key="1">
    <citation type="submission" date="2021-10" db="EMBL/GenBank/DDBJ databases">
        <title>Anaerobic single-cell dispensing facilitates the cultivation of human gut bacteria.</title>
        <authorList>
            <person name="Afrizal A."/>
        </authorList>
    </citation>
    <scope>NUCLEOTIDE SEQUENCE</scope>
    <source>
        <strain evidence="2">CLA-AA-H250</strain>
    </source>
</reference>
<proteinExistence type="predicted"/>
<keyword evidence="1" id="KW-0812">Transmembrane</keyword>